<keyword evidence="2" id="KW-1185">Reference proteome</keyword>
<evidence type="ECO:0000313" key="1">
    <source>
        <dbReference type="EMBL" id="MBM6922101.1"/>
    </source>
</evidence>
<organism evidence="1 2">
    <name type="scientific">Hydrogenoanaerobacterium saccharovorans</name>
    <dbReference type="NCBI Taxonomy" id="474960"/>
    <lineage>
        <taxon>Bacteria</taxon>
        <taxon>Bacillati</taxon>
        <taxon>Bacillota</taxon>
        <taxon>Clostridia</taxon>
        <taxon>Eubacteriales</taxon>
        <taxon>Oscillospiraceae</taxon>
        <taxon>Hydrogenoanaerobacterium</taxon>
    </lineage>
</organism>
<dbReference type="RefSeq" id="WP_204719151.1">
    <property type="nucleotide sequence ID" value="NZ_JACSNR010000001.1"/>
</dbReference>
<proteinExistence type="predicted"/>
<dbReference type="EMBL" id="JACSNR010000001">
    <property type="protein sequence ID" value="MBM6922101.1"/>
    <property type="molecule type" value="Genomic_DNA"/>
</dbReference>
<evidence type="ECO:0000313" key="2">
    <source>
        <dbReference type="Proteomes" id="UP000724149"/>
    </source>
</evidence>
<accession>A0ABS2GJ06</accession>
<name>A0ABS2GJ06_9FIRM</name>
<reference evidence="1 2" key="1">
    <citation type="journal article" date="2021" name="Sci. Rep.">
        <title>The distribution of antibiotic resistance genes in chicken gut microbiota commensals.</title>
        <authorList>
            <person name="Juricova H."/>
            <person name="Matiasovicova J."/>
            <person name="Kubasova T."/>
            <person name="Cejkova D."/>
            <person name="Rychlik I."/>
        </authorList>
    </citation>
    <scope>NUCLEOTIDE SEQUENCE [LARGE SCALE GENOMIC DNA]</scope>
    <source>
        <strain evidence="1 2">An564</strain>
    </source>
</reference>
<protein>
    <submittedName>
        <fullName evidence="1">Uncharacterized protein</fullName>
    </submittedName>
</protein>
<sequence length="142" mass="15885">MRPIDPYSYHCGVMDSFCEIVGAGVKPMALSHPFASPEERAEYREYAAKMAGQYGVLLAEEDSLPVTPLFPADACEGVYVFLFIGSQAVQERYRALRDRTAELRRTGQYDLQSRLEAARELGRLLGYTPEAVERMIASNLEA</sequence>
<gene>
    <name evidence="1" type="ORF">H9X81_00115</name>
</gene>
<dbReference type="Proteomes" id="UP000724149">
    <property type="component" value="Unassembled WGS sequence"/>
</dbReference>
<comment type="caution">
    <text evidence="1">The sequence shown here is derived from an EMBL/GenBank/DDBJ whole genome shotgun (WGS) entry which is preliminary data.</text>
</comment>